<dbReference type="RefSeq" id="WP_191778300.1">
    <property type="nucleotide sequence ID" value="NZ_JACYFU010000006.1"/>
</dbReference>
<evidence type="ECO:0000256" key="4">
    <source>
        <dbReference type="ARBA" id="ARBA00022679"/>
    </source>
</evidence>
<dbReference type="NCBIfam" id="TIGR00229">
    <property type="entry name" value="sensory_box"/>
    <property type="match status" value="2"/>
</dbReference>
<dbReference type="SUPFAM" id="SSF55785">
    <property type="entry name" value="PYP-like sensor domain (PAS domain)"/>
    <property type="match status" value="2"/>
</dbReference>
<evidence type="ECO:0000259" key="11">
    <source>
        <dbReference type="PROSITE" id="PS50110"/>
    </source>
</evidence>
<gene>
    <name evidence="14" type="ORF">IC608_17375</name>
</gene>
<evidence type="ECO:0000313" key="15">
    <source>
        <dbReference type="Proteomes" id="UP000654108"/>
    </source>
</evidence>
<keyword evidence="7" id="KW-0067">ATP-binding</keyword>
<keyword evidence="15" id="KW-1185">Reference proteome</keyword>
<evidence type="ECO:0000256" key="3">
    <source>
        <dbReference type="ARBA" id="ARBA00022553"/>
    </source>
</evidence>
<feature type="domain" description="PAS" evidence="12">
    <location>
        <begin position="13"/>
        <end position="86"/>
    </location>
</feature>
<feature type="domain" description="PAC" evidence="13">
    <location>
        <begin position="216"/>
        <end position="268"/>
    </location>
</feature>
<dbReference type="InterPro" id="IPR003661">
    <property type="entry name" value="HisK_dim/P_dom"/>
</dbReference>
<dbReference type="PANTHER" id="PTHR43065:SF49">
    <property type="entry name" value="HISTIDINE KINASE"/>
    <property type="match status" value="1"/>
</dbReference>
<dbReference type="Gene3D" id="1.10.287.130">
    <property type="match status" value="1"/>
</dbReference>
<dbReference type="Pfam" id="PF02518">
    <property type="entry name" value="HATPase_c"/>
    <property type="match status" value="1"/>
</dbReference>
<evidence type="ECO:0000259" key="10">
    <source>
        <dbReference type="PROSITE" id="PS50109"/>
    </source>
</evidence>
<dbReference type="EC" id="2.7.13.3" evidence="2"/>
<keyword evidence="8" id="KW-0902">Two-component regulatory system</keyword>
<evidence type="ECO:0000256" key="9">
    <source>
        <dbReference type="PROSITE-ProRule" id="PRU00169"/>
    </source>
</evidence>
<dbReference type="CDD" id="cd00130">
    <property type="entry name" value="PAS"/>
    <property type="match status" value="2"/>
</dbReference>
<dbReference type="Gene3D" id="3.30.450.20">
    <property type="entry name" value="PAS domain"/>
    <property type="match status" value="2"/>
</dbReference>
<comment type="caution">
    <text evidence="14">The sequence shown here is derived from an EMBL/GenBank/DDBJ whole genome shotgun (WGS) entry which is preliminary data.</text>
</comment>
<feature type="modified residue" description="4-aspartylphosphate" evidence="9">
    <location>
        <position position="581"/>
    </location>
</feature>
<dbReference type="Pfam" id="PF00989">
    <property type="entry name" value="PAS"/>
    <property type="match status" value="2"/>
</dbReference>
<dbReference type="InterPro" id="IPR013767">
    <property type="entry name" value="PAS_fold"/>
</dbReference>
<keyword evidence="5" id="KW-0547">Nucleotide-binding</keyword>
<dbReference type="InterPro" id="IPR011006">
    <property type="entry name" value="CheY-like_superfamily"/>
</dbReference>
<dbReference type="InterPro" id="IPR004358">
    <property type="entry name" value="Sig_transdc_His_kin-like_C"/>
</dbReference>
<evidence type="ECO:0000256" key="1">
    <source>
        <dbReference type="ARBA" id="ARBA00000085"/>
    </source>
</evidence>
<dbReference type="SUPFAM" id="SSF47384">
    <property type="entry name" value="Homodimeric domain of signal transducing histidine kinase"/>
    <property type="match status" value="1"/>
</dbReference>
<evidence type="ECO:0000256" key="5">
    <source>
        <dbReference type="ARBA" id="ARBA00022741"/>
    </source>
</evidence>
<evidence type="ECO:0000256" key="7">
    <source>
        <dbReference type="ARBA" id="ARBA00022840"/>
    </source>
</evidence>
<dbReference type="InterPro" id="IPR005467">
    <property type="entry name" value="His_kinase_dom"/>
</dbReference>
<dbReference type="InterPro" id="IPR000014">
    <property type="entry name" value="PAS"/>
</dbReference>
<dbReference type="Proteomes" id="UP000654108">
    <property type="component" value="Unassembled WGS sequence"/>
</dbReference>
<dbReference type="PRINTS" id="PR00344">
    <property type="entry name" value="BCTRLSENSOR"/>
</dbReference>
<dbReference type="Gene3D" id="3.30.565.10">
    <property type="entry name" value="Histidine kinase-like ATPase, C-terminal domain"/>
    <property type="match status" value="1"/>
</dbReference>
<dbReference type="GO" id="GO:0006355">
    <property type="term" value="P:regulation of DNA-templated transcription"/>
    <property type="evidence" value="ECO:0007669"/>
    <property type="project" value="InterPro"/>
</dbReference>
<dbReference type="InterPro" id="IPR001789">
    <property type="entry name" value="Sig_transdc_resp-reg_receiver"/>
</dbReference>
<dbReference type="EMBL" id="JACYFU010000006">
    <property type="protein sequence ID" value="MBD8067243.1"/>
    <property type="molecule type" value="Genomic_DNA"/>
</dbReference>
<sequence>MTEQSAWAGVDEQNARYRLLIEAITDYAIYMLDPEGRVATWNAGAERIKGYRAQEIIGQHFSVFYTPEDRAGGLPERALARATEEGRFELEEWCVRKDGTRFWTSVVIDAIRSPTGQLLGFAKVTRDLSERKRAEQALASSEEQFRRLVTNVTDYAIYMLSPSGEVSSWNMGAERIKGYQADEIIGQHFSRFYPEEDRLAGKPEHGLQTARQQGHFHSEGWRVRKDGSRFWASVVIDAIYDDAGELVGFAKITRDVTEKMEQQKRLDQTREELFQAQKLEAIGQLTGGVAHDFNNLLMVVLGSLEALERRLTLEERDARLLENATQAAQRGAKLTQRMLAFARKQELEQKAVDLPDLVRGMSNLLGRTLGPSILIETRFPLGLPAVLADPNQIDSALLNLAVNARDAMPEGGTLIIGARAAALDNTIGRLPAGNYVCLYVEDTGEGMDEATLARAADPFFTTKGIGKGTGMGLSMVQGIAEQSGGRIVIRSRKGVGTTVEIWLKAVDTPTTAEEPAEVAPEAPAQAGRSLRVLAVDDDALVLMNTVMMLEDLGHQVIEAHSGDKALSVLETDRDIDLVITDQAMPRMTGLDLATAIGKRWPGTPVVLASGYGEIDDVRSLTLPRLAKPFGQTELQRVIARALEAG</sequence>
<reference evidence="14" key="1">
    <citation type="submission" date="2020-09" db="EMBL/GenBank/DDBJ databases">
        <title>Genome seq and assembly of Devosia sp.</title>
        <authorList>
            <person name="Chhetri G."/>
        </authorList>
    </citation>
    <scope>NUCLEOTIDE SEQUENCE</scope>
    <source>
        <strain evidence="14">PTR5</strain>
    </source>
</reference>
<dbReference type="PANTHER" id="PTHR43065">
    <property type="entry name" value="SENSOR HISTIDINE KINASE"/>
    <property type="match status" value="1"/>
</dbReference>
<name>A0A927FYQ6_9HYPH</name>
<dbReference type="InterPro" id="IPR036097">
    <property type="entry name" value="HisK_dim/P_sf"/>
</dbReference>
<organism evidence="14 15">
    <name type="scientific">Devosia oryzisoli</name>
    <dbReference type="NCBI Taxonomy" id="2774138"/>
    <lineage>
        <taxon>Bacteria</taxon>
        <taxon>Pseudomonadati</taxon>
        <taxon>Pseudomonadota</taxon>
        <taxon>Alphaproteobacteria</taxon>
        <taxon>Hyphomicrobiales</taxon>
        <taxon>Devosiaceae</taxon>
        <taxon>Devosia</taxon>
    </lineage>
</organism>
<keyword evidence="4" id="KW-0808">Transferase</keyword>
<feature type="domain" description="Histidine kinase" evidence="10">
    <location>
        <begin position="288"/>
        <end position="507"/>
    </location>
</feature>
<evidence type="ECO:0000256" key="6">
    <source>
        <dbReference type="ARBA" id="ARBA00022777"/>
    </source>
</evidence>
<dbReference type="InterPro" id="IPR035965">
    <property type="entry name" value="PAS-like_dom_sf"/>
</dbReference>
<evidence type="ECO:0000256" key="2">
    <source>
        <dbReference type="ARBA" id="ARBA00012438"/>
    </source>
</evidence>
<feature type="domain" description="PAS" evidence="12">
    <location>
        <begin position="141"/>
        <end position="214"/>
    </location>
</feature>
<dbReference type="InterPro" id="IPR036890">
    <property type="entry name" value="HATPase_C_sf"/>
</dbReference>
<proteinExistence type="predicted"/>
<evidence type="ECO:0000259" key="12">
    <source>
        <dbReference type="PROSITE" id="PS50112"/>
    </source>
</evidence>
<dbReference type="InterPro" id="IPR000700">
    <property type="entry name" value="PAS-assoc_C"/>
</dbReference>
<feature type="domain" description="Response regulatory" evidence="11">
    <location>
        <begin position="531"/>
        <end position="642"/>
    </location>
</feature>
<dbReference type="PROSITE" id="PS50112">
    <property type="entry name" value="PAS"/>
    <property type="match status" value="2"/>
</dbReference>
<keyword evidence="6" id="KW-0418">Kinase</keyword>
<dbReference type="Pfam" id="PF00512">
    <property type="entry name" value="HisKA"/>
    <property type="match status" value="1"/>
</dbReference>
<dbReference type="SMART" id="SM00086">
    <property type="entry name" value="PAC"/>
    <property type="match status" value="2"/>
</dbReference>
<dbReference type="Pfam" id="PF00072">
    <property type="entry name" value="Response_reg"/>
    <property type="match status" value="1"/>
</dbReference>
<dbReference type="PROSITE" id="PS50110">
    <property type="entry name" value="RESPONSE_REGULATORY"/>
    <property type="match status" value="1"/>
</dbReference>
<dbReference type="SMART" id="SM00388">
    <property type="entry name" value="HisKA"/>
    <property type="match status" value="1"/>
</dbReference>
<dbReference type="Gene3D" id="3.40.50.2300">
    <property type="match status" value="1"/>
</dbReference>
<dbReference type="SUPFAM" id="SSF52172">
    <property type="entry name" value="CheY-like"/>
    <property type="match status" value="1"/>
</dbReference>
<dbReference type="InterPro" id="IPR003594">
    <property type="entry name" value="HATPase_dom"/>
</dbReference>
<dbReference type="SMART" id="SM00091">
    <property type="entry name" value="PAS"/>
    <property type="match status" value="2"/>
</dbReference>
<dbReference type="AlphaFoldDB" id="A0A927FYQ6"/>
<dbReference type="SMART" id="SM00387">
    <property type="entry name" value="HATPase_c"/>
    <property type="match status" value="1"/>
</dbReference>
<protein>
    <recommendedName>
        <fullName evidence="2">histidine kinase</fullName>
        <ecNumber evidence="2">2.7.13.3</ecNumber>
    </recommendedName>
</protein>
<evidence type="ECO:0000313" key="14">
    <source>
        <dbReference type="EMBL" id="MBD8067243.1"/>
    </source>
</evidence>
<dbReference type="GO" id="GO:0005524">
    <property type="term" value="F:ATP binding"/>
    <property type="evidence" value="ECO:0007669"/>
    <property type="project" value="UniProtKB-KW"/>
</dbReference>
<dbReference type="PROSITE" id="PS50109">
    <property type="entry name" value="HIS_KIN"/>
    <property type="match status" value="1"/>
</dbReference>
<evidence type="ECO:0000256" key="8">
    <source>
        <dbReference type="ARBA" id="ARBA00023012"/>
    </source>
</evidence>
<accession>A0A927FYQ6</accession>
<feature type="domain" description="PAC" evidence="13">
    <location>
        <begin position="88"/>
        <end position="140"/>
    </location>
</feature>
<dbReference type="InterPro" id="IPR001610">
    <property type="entry name" value="PAC"/>
</dbReference>
<dbReference type="SUPFAM" id="SSF55874">
    <property type="entry name" value="ATPase domain of HSP90 chaperone/DNA topoisomerase II/histidine kinase"/>
    <property type="match status" value="1"/>
</dbReference>
<evidence type="ECO:0000259" key="13">
    <source>
        <dbReference type="PROSITE" id="PS50113"/>
    </source>
</evidence>
<comment type="catalytic activity">
    <reaction evidence="1">
        <text>ATP + protein L-histidine = ADP + protein N-phospho-L-histidine.</text>
        <dbReference type="EC" id="2.7.13.3"/>
    </reaction>
</comment>
<dbReference type="PROSITE" id="PS50113">
    <property type="entry name" value="PAC"/>
    <property type="match status" value="2"/>
</dbReference>
<keyword evidence="3 9" id="KW-0597">Phosphoprotein</keyword>
<dbReference type="GO" id="GO:0000155">
    <property type="term" value="F:phosphorelay sensor kinase activity"/>
    <property type="evidence" value="ECO:0007669"/>
    <property type="project" value="InterPro"/>
</dbReference>
<dbReference type="SMART" id="SM00448">
    <property type="entry name" value="REC"/>
    <property type="match status" value="1"/>
</dbReference>